<feature type="chain" id="PRO_5035427722" evidence="3">
    <location>
        <begin position="21"/>
        <end position="506"/>
    </location>
</feature>
<sequence length="506" mass="55571">MKRAVVLAALVLVFVLRAAALSCMVCATRTCSPTPSCPGGVAKDACGCCDKCAKMVGEKCGGPWGITGTCSSGLSCVKGRTKYTGIGRAVSMGFTRMAVGVCQRKGNDKECPADSHMSRCKGRCRPTCTNPNPSCPWLCVRGCSCDKGYVWEGRKCIPLEQCQSAGGERKPDARSADTCAEPKKVGLCRAARRRFYFDSSERKCKSFIYGGCGGNRNNFLTMRDCETTCAVIDLKLANSVVKGQNCPAHSRWSQCGSACRPSCENPSPTCTRQCVPGCTCETGRVWEGDGCVLLSDCPAGSCQHDGKTHRLGESWADKRVPGTLCSCSQNGTVQCDQKQCPRGEYHTLGDDGMWTCRKNADMACPEGYTKPRRASGLFLCYRFERTPTTYRRAEDTCRAEGGRMATVRDRKSLYPVLVGVSRKIRKRTWIGLSDKETEKKLVWSDGVPYSSQDQRRWTRQLPGSNTPENDCGYMSRPHSYRWLLGECSSQHAFVCEYDPFKTSRQG</sequence>
<dbReference type="PROSITE" id="PS50279">
    <property type="entry name" value="BPTI_KUNITZ_2"/>
    <property type="match status" value="1"/>
</dbReference>
<dbReference type="InterPro" id="IPR016187">
    <property type="entry name" value="CTDL_fold"/>
</dbReference>
<evidence type="ECO:0000313" key="8">
    <source>
        <dbReference type="Proteomes" id="UP000838412"/>
    </source>
</evidence>
<dbReference type="PROSITE" id="PS00280">
    <property type="entry name" value="BPTI_KUNITZ_1"/>
    <property type="match status" value="1"/>
</dbReference>
<dbReference type="InterPro" id="IPR009030">
    <property type="entry name" value="Growth_fac_rcpt_cys_sf"/>
</dbReference>
<evidence type="ECO:0000256" key="2">
    <source>
        <dbReference type="ARBA" id="ARBA00023157"/>
    </source>
</evidence>
<feature type="domain" description="C-type lectin" evidence="4">
    <location>
        <begin position="380"/>
        <end position="496"/>
    </location>
</feature>
<protein>
    <submittedName>
        <fullName evidence="7">COL6A3 protein</fullName>
    </submittedName>
</protein>
<gene>
    <name evidence="7" type="primary">COL6A3</name>
    <name evidence="7" type="ORF">BLAG_LOCUS15300</name>
</gene>
<dbReference type="Pfam" id="PF00219">
    <property type="entry name" value="IGFBP"/>
    <property type="match status" value="1"/>
</dbReference>
<dbReference type="InterPro" id="IPR001304">
    <property type="entry name" value="C-type_lectin-like"/>
</dbReference>
<dbReference type="SUPFAM" id="SSF57184">
    <property type="entry name" value="Growth factor receptor domain"/>
    <property type="match status" value="1"/>
</dbReference>
<dbReference type="InterPro" id="IPR016186">
    <property type="entry name" value="C-type_lectin-like/link_sf"/>
</dbReference>
<proteinExistence type="predicted"/>
<dbReference type="CDD" id="cd00109">
    <property type="entry name" value="Kunitz-type"/>
    <property type="match status" value="1"/>
</dbReference>
<dbReference type="PROSITE" id="PS51323">
    <property type="entry name" value="IGFBP_N_2"/>
    <property type="match status" value="1"/>
</dbReference>
<dbReference type="PROSITE" id="PS50041">
    <property type="entry name" value="C_TYPE_LECTIN_2"/>
    <property type="match status" value="1"/>
</dbReference>
<dbReference type="Pfam" id="PF00059">
    <property type="entry name" value="Lectin_C"/>
    <property type="match status" value="1"/>
</dbReference>
<dbReference type="Gene3D" id="4.10.40.20">
    <property type="match status" value="1"/>
</dbReference>
<dbReference type="PANTHER" id="PTHR46160">
    <property type="entry name" value="ALPHA-TECTORIN-RELATED"/>
    <property type="match status" value="1"/>
</dbReference>
<dbReference type="PANTHER" id="PTHR46160:SF8">
    <property type="entry name" value="VWFD DOMAIN-CONTAINING PROTEIN"/>
    <property type="match status" value="1"/>
</dbReference>
<accession>A0A8K0EKC2</accession>
<dbReference type="OrthoDB" id="4473401at2759"/>
<dbReference type="Gene3D" id="2.10.25.10">
    <property type="entry name" value="Laminin"/>
    <property type="match status" value="2"/>
</dbReference>
<dbReference type="Pfam" id="PF00014">
    <property type="entry name" value="Kunitz_BPTI"/>
    <property type="match status" value="1"/>
</dbReference>
<evidence type="ECO:0000259" key="6">
    <source>
        <dbReference type="PROSITE" id="PS51323"/>
    </source>
</evidence>
<evidence type="ECO:0000313" key="7">
    <source>
        <dbReference type="EMBL" id="CAH1257329.1"/>
    </source>
</evidence>
<dbReference type="InterPro" id="IPR020901">
    <property type="entry name" value="Prtase_inh_Kunz-CS"/>
</dbReference>
<evidence type="ECO:0000259" key="5">
    <source>
        <dbReference type="PROSITE" id="PS50279"/>
    </source>
</evidence>
<dbReference type="SMART" id="SM00034">
    <property type="entry name" value="CLECT"/>
    <property type="match status" value="1"/>
</dbReference>
<dbReference type="PRINTS" id="PR00759">
    <property type="entry name" value="BASICPTASE"/>
</dbReference>
<dbReference type="Gene3D" id="2.10.70.10">
    <property type="entry name" value="Complement Module, domain 1"/>
    <property type="match status" value="1"/>
</dbReference>
<keyword evidence="2" id="KW-1015">Disulfide bond</keyword>
<feature type="domain" description="IGFBP N-terminal" evidence="6">
    <location>
        <begin position="19"/>
        <end position="105"/>
    </location>
</feature>
<name>A0A8K0EKC2_BRALA</name>
<dbReference type="EMBL" id="OV696688">
    <property type="protein sequence ID" value="CAH1257329.1"/>
    <property type="molecule type" value="Genomic_DNA"/>
</dbReference>
<reference evidence="7" key="1">
    <citation type="submission" date="2022-01" db="EMBL/GenBank/DDBJ databases">
        <authorList>
            <person name="Braso-Vives M."/>
        </authorList>
    </citation>
    <scope>NUCLEOTIDE SEQUENCE</scope>
</reference>
<evidence type="ECO:0000256" key="1">
    <source>
        <dbReference type="ARBA" id="ARBA00022690"/>
    </source>
</evidence>
<feature type="domain" description="BPTI/Kunitz inhibitor" evidence="5">
    <location>
        <begin position="179"/>
        <end position="229"/>
    </location>
</feature>
<dbReference type="Gene3D" id="3.10.100.10">
    <property type="entry name" value="Mannose-Binding Protein A, subunit A"/>
    <property type="match status" value="1"/>
</dbReference>
<dbReference type="InterPro" id="IPR000867">
    <property type="entry name" value="IGFBP-like"/>
</dbReference>
<dbReference type="AlphaFoldDB" id="A0A8K0EKC2"/>
<dbReference type="SUPFAM" id="SSF57362">
    <property type="entry name" value="BPTI-like"/>
    <property type="match status" value="1"/>
</dbReference>
<dbReference type="GO" id="GO:0004867">
    <property type="term" value="F:serine-type endopeptidase inhibitor activity"/>
    <property type="evidence" value="ECO:0007669"/>
    <property type="project" value="InterPro"/>
</dbReference>
<dbReference type="SUPFAM" id="SSF56436">
    <property type="entry name" value="C-type lectin-like"/>
    <property type="match status" value="1"/>
</dbReference>
<dbReference type="SUPFAM" id="SSF57567">
    <property type="entry name" value="Serine protease inhibitors"/>
    <property type="match status" value="2"/>
</dbReference>
<evidence type="ECO:0000256" key="3">
    <source>
        <dbReference type="SAM" id="SignalP"/>
    </source>
</evidence>
<dbReference type="CDD" id="cd00037">
    <property type="entry name" value="CLECT"/>
    <property type="match status" value="1"/>
</dbReference>
<keyword evidence="3" id="KW-0732">Signal</keyword>
<dbReference type="InterPro" id="IPR002223">
    <property type="entry name" value="Kunitz_BPTI"/>
</dbReference>
<dbReference type="InterPro" id="IPR036880">
    <property type="entry name" value="Kunitz_BPTI_sf"/>
</dbReference>
<dbReference type="SMART" id="SM00121">
    <property type="entry name" value="IB"/>
    <property type="match status" value="1"/>
</dbReference>
<dbReference type="Pfam" id="PF01826">
    <property type="entry name" value="TIL"/>
    <property type="match status" value="2"/>
</dbReference>
<evidence type="ECO:0000259" key="4">
    <source>
        <dbReference type="PROSITE" id="PS50041"/>
    </source>
</evidence>
<dbReference type="Gene3D" id="4.10.410.10">
    <property type="entry name" value="Pancreatic trypsin inhibitor Kunitz domain"/>
    <property type="match status" value="1"/>
</dbReference>
<organism evidence="7 8">
    <name type="scientific">Branchiostoma lanceolatum</name>
    <name type="common">Common lancelet</name>
    <name type="synonym">Amphioxus lanceolatum</name>
    <dbReference type="NCBI Taxonomy" id="7740"/>
    <lineage>
        <taxon>Eukaryota</taxon>
        <taxon>Metazoa</taxon>
        <taxon>Chordata</taxon>
        <taxon>Cephalochordata</taxon>
        <taxon>Leptocardii</taxon>
        <taxon>Amphioxiformes</taxon>
        <taxon>Branchiostomatidae</taxon>
        <taxon>Branchiostoma</taxon>
    </lineage>
</organism>
<dbReference type="FunFam" id="4.10.410.10:FF:000021">
    <property type="entry name" value="Serine protease inhibitor, putative"/>
    <property type="match status" value="1"/>
</dbReference>
<dbReference type="InterPro" id="IPR052749">
    <property type="entry name" value="Alpha-tectorin"/>
</dbReference>
<keyword evidence="8" id="KW-1185">Reference proteome</keyword>
<keyword evidence="1" id="KW-0646">Protease inhibitor</keyword>
<feature type="signal peptide" evidence="3">
    <location>
        <begin position="1"/>
        <end position="20"/>
    </location>
</feature>
<dbReference type="SMART" id="SM00131">
    <property type="entry name" value="KU"/>
    <property type="match status" value="1"/>
</dbReference>
<dbReference type="CDD" id="cd19941">
    <property type="entry name" value="TIL"/>
    <property type="match status" value="2"/>
</dbReference>
<dbReference type="GO" id="GO:0005576">
    <property type="term" value="C:extracellular region"/>
    <property type="evidence" value="ECO:0007669"/>
    <property type="project" value="InterPro"/>
</dbReference>
<dbReference type="GO" id="GO:0044483">
    <property type="term" value="P:venom-mediated perturbation of hemostasis"/>
    <property type="evidence" value="ECO:0007669"/>
    <property type="project" value="UniProtKB-ARBA"/>
</dbReference>
<dbReference type="Proteomes" id="UP000838412">
    <property type="component" value="Chromosome 3"/>
</dbReference>
<dbReference type="InterPro" id="IPR002919">
    <property type="entry name" value="TIL_dom"/>
</dbReference>
<dbReference type="InterPro" id="IPR036084">
    <property type="entry name" value="Ser_inhib-like_sf"/>
</dbReference>
<dbReference type="FunFam" id="2.10.25.10:FF:000055">
    <property type="entry name" value="alpha-tectorin isoform X1"/>
    <property type="match status" value="2"/>
</dbReference>